<organism evidence="7 8">
    <name type="scientific">Lottia gigantea</name>
    <name type="common">Giant owl limpet</name>
    <dbReference type="NCBI Taxonomy" id="225164"/>
    <lineage>
        <taxon>Eukaryota</taxon>
        <taxon>Metazoa</taxon>
        <taxon>Spiralia</taxon>
        <taxon>Lophotrochozoa</taxon>
        <taxon>Mollusca</taxon>
        <taxon>Gastropoda</taxon>
        <taxon>Patellogastropoda</taxon>
        <taxon>Lottioidea</taxon>
        <taxon>Lottiidae</taxon>
        <taxon>Lottia</taxon>
    </lineage>
</organism>
<dbReference type="SUPFAM" id="SSF49742">
    <property type="entry name" value="PHM/PNGase F"/>
    <property type="match status" value="2"/>
</dbReference>
<keyword evidence="2" id="KW-0325">Glycoprotein</keyword>
<dbReference type="GO" id="GO:0005507">
    <property type="term" value="F:copper ion binding"/>
    <property type="evidence" value="ECO:0007669"/>
    <property type="project" value="InterPro"/>
</dbReference>
<dbReference type="CTD" id="20250554"/>
<evidence type="ECO:0008006" key="9">
    <source>
        <dbReference type="Google" id="ProtNLM"/>
    </source>
</evidence>
<evidence type="ECO:0000256" key="2">
    <source>
        <dbReference type="ARBA" id="ARBA00023180"/>
    </source>
</evidence>
<dbReference type="Pfam" id="PF01082">
    <property type="entry name" value="Cu2_monooxygen"/>
    <property type="match status" value="1"/>
</dbReference>
<evidence type="ECO:0000259" key="4">
    <source>
        <dbReference type="Pfam" id="PF01082"/>
    </source>
</evidence>
<evidence type="ECO:0000256" key="1">
    <source>
        <dbReference type="ARBA" id="ARBA00023157"/>
    </source>
</evidence>
<dbReference type="RefSeq" id="XP_009046047.1">
    <property type="nucleotide sequence ID" value="XM_009047799.1"/>
</dbReference>
<dbReference type="GeneID" id="20250554"/>
<feature type="signal peptide" evidence="3">
    <location>
        <begin position="1"/>
        <end position="20"/>
    </location>
</feature>
<accession>V4AZT4</accession>
<dbReference type="PANTHER" id="PTHR10157:SF23">
    <property type="entry name" value="MOXD1 HOMOLOG 1"/>
    <property type="match status" value="1"/>
</dbReference>
<dbReference type="Pfam" id="PF03712">
    <property type="entry name" value="Cu2_monoox_C"/>
    <property type="match status" value="1"/>
</dbReference>
<keyword evidence="8" id="KW-1185">Reference proteome</keyword>
<dbReference type="InterPro" id="IPR000323">
    <property type="entry name" value="Cu2_ascorb_mOase_N"/>
</dbReference>
<feature type="domain" description="Copper type II ascorbate-dependent monooxygenase C-terminal" evidence="5">
    <location>
        <begin position="293"/>
        <end position="436"/>
    </location>
</feature>
<evidence type="ECO:0000313" key="8">
    <source>
        <dbReference type="Proteomes" id="UP000030746"/>
    </source>
</evidence>
<keyword evidence="1" id="KW-1015">Disulfide bond</keyword>
<dbReference type="InterPro" id="IPR014784">
    <property type="entry name" value="Cu2_ascorb_mOase-like_C"/>
</dbReference>
<evidence type="ECO:0000259" key="6">
    <source>
        <dbReference type="Pfam" id="PF24784"/>
    </source>
</evidence>
<dbReference type="OrthoDB" id="129121at2759"/>
<dbReference type="Gene3D" id="2.60.120.310">
    <property type="entry name" value="Copper type II, ascorbate-dependent monooxygenase, N-terminal domain"/>
    <property type="match status" value="1"/>
</dbReference>
<dbReference type="Pfam" id="PF24784">
    <property type="entry name" value="Temptin_C"/>
    <property type="match status" value="1"/>
</dbReference>
<dbReference type="Proteomes" id="UP000030746">
    <property type="component" value="Unassembled WGS sequence"/>
</dbReference>
<dbReference type="GO" id="GO:0004500">
    <property type="term" value="F:dopamine beta-monooxygenase activity"/>
    <property type="evidence" value="ECO:0007669"/>
    <property type="project" value="InterPro"/>
</dbReference>
<dbReference type="InterPro" id="IPR008977">
    <property type="entry name" value="PHM/PNGase_F_dom_sf"/>
</dbReference>
<dbReference type="InterPro" id="IPR024548">
    <property type="entry name" value="Cu2_monoox_C"/>
</dbReference>
<dbReference type="HOGENOM" id="CLU_021997_0_0_1"/>
<dbReference type="OMA" id="FESCTRI"/>
<dbReference type="PANTHER" id="PTHR10157">
    <property type="entry name" value="DOPAMINE BETA HYDROXYLASE RELATED"/>
    <property type="match status" value="1"/>
</dbReference>
<name>V4AZT4_LOTGI</name>
<feature type="chain" id="PRO_5004719110" description="DOMON domain-containing protein" evidence="3">
    <location>
        <begin position="21"/>
        <end position="570"/>
    </location>
</feature>
<dbReference type="KEGG" id="lgi:LOTGIDRAFT_237776"/>
<keyword evidence="3" id="KW-0732">Signal</keyword>
<reference evidence="7 8" key="1">
    <citation type="journal article" date="2013" name="Nature">
        <title>Insights into bilaterian evolution from three spiralian genomes.</title>
        <authorList>
            <person name="Simakov O."/>
            <person name="Marletaz F."/>
            <person name="Cho S.J."/>
            <person name="Edsinger-Gonzales E."/>
            <person name="Havlak P."/>
            <person name="Hellsten U."/>
            <person name="Kuo D.H."/>
            <person name="Larsson T."/>
            <person name="Lv J."/>
            <person name="Arendt D."/>
            <person name="Savage R."/>
            <person name="Osoegawa K."/>
            <person name="de Jong P."/>
            <person name="Grimwood J."/>
            <person name="Chapman J.A."/>
            <person name="Shapiro H."/>
            <person name="Aerts A."/>
            <person name="Otillar R.P."/>
            <person name="Terry A.Y."/>
            <person name="Boore J.L."/>
            <person name="Grigoriev I.V."/>
            <person name="Lindberg D.R."/>
            <person name="Seaver E.C."/>
            <person name="Weisblat D.A."/>
            <person name="Putnam N.H."/>
            <person name="Rokhsar D.S."/>
        </authorList>
    </citation>
    <scope>NUCLEOTIDE SEQUENCE [LARGE SCALE GENOMIC DNA]</scope>
</reference>
<dbReference type="AlphaFoldDB" id="V4AZT4"/>
<evidence type="ECO:0000259" key="5">
    <source>
        <dbReference type="Pfam" id="PF03712"/>
    </source>
</evidence>
<dbReference type="Gene3D" id="2.60.120.230">
    <property type="match status" value="1"/>
</dbReference>
<dbReference type="EMBL" id="KB200071">
    <property type="protein sequence ID" value="ESP03248.1"/>
    <property type="molecule type" value="Genomic_DNA"/>
</dbReference>
<dbReference type="InterPro" id="IPR057626">
    <property type="entry name" value="S-S_Temptin"/>
</dbReference>
<feature type="domain" description="Temptin Cys/Cys disulfide" evidence="6">
    <location>
        <begin position="19"/>
        <end position="116"/>
    </location>
</feature>
<dbReference type="InterPro" id="IPR000945">
    <property type="entry name" value="DBH-like"/>
</dbReference>
<dbReference type="InterPro" id="IPR036939">
    <property type="entry name" value="Cu2_ascorb_mOase_N_sf"/>
</dbReference>
<proteinExistence type="predicted"/>
<feature type="domain" description="Copper type II ascorbate-dependent monooxygenase N-terminal" evidence="4">
    <location>
        <begin position="156"/>
        <end position="271"/>
    </location>
</feature>
<evidence type="ECO:0000256" key="3">
    <source>
        <dbReference type="SAM" id="SignalP"/>
    </source>
</evidence>
<protein>
    <recommendedName>
        <fullName evidence="9">DOMON domain-containing protein</fullName>
    </recommendedName>
</protein>
<evidence type="ECO:0000313" key="7">
    <source>
        <dbReference type="EMBL" id="ESP03248.1"/>
    </source>
</evidence>
<gene>
    <name evidence="7" type="ORF">LOTGIDRAFT_237776</name>
</gene>
<sequence length="570" mass="64583">MYTFRLWFVLLITVLDSVDSYGYYREAIPNGESVPHPCKSNYIWKGVGHRLVEGGKSRNPFGMDFAAAEHKWTAELCNKDSDGDGITNGQELGDPDCVWSKDQIPSRTVNLSHPGVCEPWTDFKCKDQLNWVASTCEFEKFTCPGINDVEVKQKEIRFPITPVPSNETSYICMEFDLDTSDDFHLIATEALVNNSNVMHHAVLFGCASDDHDIKDTPHQCGMVASDECQQIMSIWVLGSAGQCFHDKVGFRIGNQGIKRVALQFHWNNPTLRNDYVDSSGMILYYTAKKRENDAGVLTIGAQYLHIPPFTTRVEDTSECPGSCTKHFITDKVYVVSAFNHMHYLGRSQQIQVFRNGTKIIDITNDVEYNYDSPVIHNQENPIELLPGDTLSTTCTFSSKNKAATTYFGDATSDEMCFGFITYYPRQNVMLDFCTSWKSLAFCHIAEYPEENPFKGCNFTTFGTLKDDENFKFTQIIPSCGNSSQVCSSECKSYVDTMFAHPCMVNNDLRDYFYTRWNYDPVGRELVQLLTTCYLQTTESPTTTDVNSSNGIHQMRILILIFVMFSIKLSC</sequence>